<dbReference type="InterPro" id="IPR016134">
    <property type="entry name" value="Dockerin_dom"/>
</dbReference>
<dbReference type="Gene3D" id="2.80.10.50">
    <property type="match status" value="2"/>
</dbReference>
<evidence type="ECO:0000313" key="3">
    <source>
        <dbReference type="Proteomes" id="UP001168575"/>
    </source>
</evidence>
<dbReference type="SUPFAM" id="SSF158634">
    <property type="entry name" value="RPA2825-like"/>
    <property type="match status" value="1"/>
</dbReference>
<dbReference type="InterPro" id="IPR035992">
    <property type="entry name" value="Ricin_B-like_lectins"/>
</dbReference>
<name>A0AA43UB94_9ACTN</name>
<dbReference type="Gene3D" id="2.60.40.1080">
    <property type="match status" value="1"/>
</dbReference>
<proteinExistence type="predicted"/>
<dbReference type="CDD" id="cd14256">
    <property type="entry name" value="Dockerin_I"/>
    <property type="match status" value="1"/>
</dbReference>
<dbReference type="GO" id="GO:0000272">
    <property type="term" value="P:polysaccharide catabolic process"/>
    <property type="evidence" value="ECO:0007669"/>
    <property type="project" value="InterPro"/>
</dbReference>
<dbReference type="SUPFAM" id="SSF50370">
    <property type="entry name" value="Ricin B-like lectins"/>
    <property type="match status" value="1"/>
</dbReference>
<dbReference type="SUPFAM" id="SSF49373">
    <property type="entry name" value="Invasin/intimin cell-adhesion fragments"/>
    <property type="match status" value="1"/>
</dbReference>
<dbReference type="InterPro" id="IPR036439">
    <property type="entry name" value="Dockerin_dom_sf"/>
</dbReference>
<dbReference type="EMBL" id="JAUMVS010000131">
    <property type="protein sequence ID" value="MDO4842277.1"/>
    <property type="molecule type" value="Genomic_DNA"/>
</dbReference>
<sequence length="470" mass="52279">YFPACGAGYTSIVEALKSIGVDSSYSYRARIAEANGINGYSGTAEQNIEMLNKLKNGVLCNPDAPRSWYSDLTPVNLGDSFNALILCKEPWITLRAGSDDNLVLYKEEGISSEMWRFYRQNDGSYVIKNFMNGKVIDVYGLGTDNGTNVFTCDENGGENQKWFIYEMNGGYVFRPSYTDKVLDVTGAAFSSGTNIEIYQKNDSSAQIFSIYKEGTDYGKPRIPEISAAANGLSVKVSIGKSAYCDYYKLYRSTDNKNFTLITETKEQSYTDNNLKYSTKYYYKVEFVNRYYTESKTVSATTQNQPTTTSTTTTSKTTTTTTIISTTTTKAVEPFKIEQTEITLENGDQFSIIANQNNLTYKSNNPDIAVVSKNGVVTAVGEGSAIISVINEKFDVVQLRVSVVPVKVIGDCNDDGALSIADAVMLQSWLLGRTRTLPNWKAADLCEDNRLDVFDMVRMRQLLIENIYQSN</sequence>
<evidence type="ECO:0000313" key="2">
    <source>
        <dbReference type="EMBL" id="MDO4842277.1"/>
    </source>
</evidence>
<feature type="domain" description="Dockerin" evidence="1">
    <location>
        <begin position="404"/>
        <end position="470"/>
    </location>
</feature>
<dbReference type="InterPro" id="IPR008964">
    <property type="entry name" value="Invasin/intimin_cell_adhesion"/>
</dbReference>
<reference evidence="2" key="1">
    <citation type="submission" date="2023-07" db="EMBL/GenBank/DDBJ databases">
        <title>Between Cages and Wild: Unraveling the Impact of Captivity on Animal Microbiomes and Antimicrobial Resistance.</title>
        <authorList>
            <person name="Schmartz G.P."/>
            <person name="Rehner J."/>
            <person name="Schuff M.J."/>
            <person name="Becker S.L."/>
            <person name="Kravczyk M."/>
            <person name="Gurevich A."/>
            <person name="Francke R."/>
            <person name="Mueller R."/>
            <person name="Keller V."/>
            <person name="Keller A."/>
        </authorList>
    </citation>
    <scope>NUCLEOTIDE SEQUENCE</scope>
    <source>
        <strain evidence="2">S12M_St_49</strain>
    </source>
</reference>
<dbReference type="Gene3D" id="2.60.40.10">
    <property type="entry name" value="Immunoglobulins"/>
    <property type="match status" value="1"/>
</dbReference>
<organism evidence="2 3">
    <name type="scientific">Phoenicibacter congonensis</name>
    <dbReference type="NCBI Taxonomy" id="1944646"/>
    <lineage>
        <taxon>Bacteria</taxon>
        <taxon>Bacillati</taxon>
        <taxon>Actinomycetota</taxon>
        <taxon>Coriobacteriia</taxon>
        <taxon>Eggerthellales</taxon>
        <taxon>Eggerthellaceae</taxon>
        <taxon>Phoenicibacter</taxon>
    </lineage>
</organism>
<feature type="non-terminal residue" evidence="2">
    <location>
        <position position="1"/>
    </location>
</feature>
<dbReference type="Pfam" id="PF22359">
    <property type="entry name" value="Big-like"/>
    <property type="match status" value="1"/>
</dbReference>
<dbReference type="Proteomes" id="UP001168575">
    <property type="component" value="Unassembled WGS sequence"/>
</dbReference>
<dbReference type="PROSITE" id="PS50231">
    <property type="entry name" value="RICIN_B_LECTIN"/>
    <property type="match status" value="1"/>
</dbReference>
<dbReference type="Gene3D" id="1.10.1330.10">
    <property type="entry name" value="Dockerin domain"/>
    <property type="match status" value="1"/>
</dbReference>
<gene>
    <name evidence="2" type="ORF">Q3982_06335</name>
</gene>
<dbReference type="InterPro" id="IPR013783">
    <property type="entry name" value="Ig-like_fold"/>
</dbReference>
<dbReference type="InterPro" id="IPR000772">
    <property type="entry name" value="Ricin_B_lectin"/>
</dbReference>
<dbReference type="SUPFAM" id="SSF63446">
    <property type="entry name" value="Type I dockerin domain"/>
    <property type="match status" value="1"/>
</dbReference>
<dbReference type="InterPro" id="IPR054604">
    <property type="entry name" value="SbsC_Big-like"/>
</dbReference>
<comment type="caution">
    <text evidence="2">The sequence shown here is derived from an EMBL/GenBank/DDBJ whole genome shotgun (WGS) entry which is preliminary data.</text>
</comment>
<dbReference type="AlphaFoldDB" id="A0AA43UB94"/>
<dbReference type="PROSITE" id="PS51766">
    <property type="entry name" value="DOCKERIN"/>
    <property type="match status" value="1"/>
</dbReference>
<keyword evidence="3" id="KW-1185">Reference proteome</keyword>
<accession>A0AA43UB94</accession>
<evidence type="ECO:0000259" key="1">
    <source>
        <dbReference type="PROSITE" id="PS51766"/>
    </source>
</evidence>
<protein>
    <submittedName>
        <fullName evidence="2">RICIN domain-containing protein</fullName>
    </submittedName>
</protein>
<dbReference type="CDD" id="cd00161">
    <property type="entry name" value="beta-trefoil_Ricin-like"/>
    <property type="match status" value="1"/>
</dbReference>
<dbReference type="Pfam" id="PF14200">
    <property type="entry name" value="RicinB_lectin_2"/>
    <property type="match status" value="1"/>
</dbReference>